<proteinExistence type="predicted"/>
<organism evidence="2 3">
    <name type="scientific">Prorocentrum cordatum</name>
    <dbReference type="NCBI Taxonomy" id="2364126"/>
    <lineage>
        <taxon>Eukaryota</taxon>
        <taxon>Sar</taxon>
        <taxon>Alveolata</taxon>
        <taxon>Dinophyceae</taxon>
        <taxon>Prorocentrales</taxon>
        <taxon>Prorocentraceae</taxon>
        <taxon>Prorocentrum</taxon>
    </lineage>
</organism>
<feature type="compositionally biased region" description="Basic and acidic residues" evidence="1">
    <location>
        <begin position="97"/>
        <end position="157"/>
    </location>
</feature>
<evidence type="ECO:0000313" key="3">
    <source>
        <dbReference type="Proteomes" id="UP001189429"/>
    </source>
</evidence>
<feature type="compositionally biased region" description="Basic and acidic residues" evidence="1">
    <location>
        <begin position="8"/>
        <end position="18"/>
    </location>
</feature>
<dbReference type="EMBL" id="CAUYUJ010016268">
    <property type="protein sequence ID" value="CAK0863504.1"/>
    <property type="molecule type" value="Genomic_DNA"/>
</dbReference>
<protein>
    <submittedName>
        <fullName evidence="2">Uncharacterized protein</fullName>
    </submittedName>
</protein>
<name>A0ABN9UTV3_9DINO</name>
<gene>
    <name evidence="2" type="ORF">PCOR1329_LOCUS51625</name>
</gene>
<evidence type="ECO:0000313" key="2">
    <source>
        <dbReference type="EMBL" id="CAK0863504.1"/>
    </source>
</evidence>
<reference evidence="2" key="1">
    <citation type="submission" date="2023-10" db="EMBL/GenBank/DDBJ databases">
        <authorList>
            <person name="Chen Y."/>
            <person name="Shah S."/>
            <person name="Dougan E. K."/>
            <person name="Thang M."/>
            <person name="Chan C."/>
        </authorList>
    </citation>
    <scope>NUCLEOTIDE SEQUENCE [LARGE SCALE GENOMIC DNA]</scope>
</reference>
<evidence type="ECO:0000256" key="1">
    <source>
        <dbReference type="SAM" id="MobiDB-lite"/>
    </source>
</evidence>
<feature type="non-terminal residue" evidence="2">
    <location>
        <position position="182"/>
    </location>
</feature>
<sequence>PSVQGRPPGERPVGEHGGQEAALRPRPRLPVHPSPGRRAGPPRGVRADGGGPRGRCSPTRFRKSYGGRGRASDNGWHCGTPPAAARPGHQRCGGPQKEARDLTRQGREPCGDPRRPVGGRGGEHQLHGDARREARDHVRDDGAEDSGRGRVRDEDPGVHQGNPLGEPHPENHSLFAHADVQE</sequence>
<dbReference type="Proteomes" id="UP001189429">
    <property type="component" value="Unassembled WGS sequence"/>
</dbReference>
<feature type="region of interest" description="Disordered" evidence="1">
    <location>
        <begin position="1"/>
        <end position="182"/>
    </location>
</feature>
<keyword evidence="3" id="KW-1185">Reference proteome</keyword>
<feature type="non-terminal residue" evidence="2">
    <location>
        <position position="1"/>
    </location>
</feature>
<comment type="caution">
    <text evidence="2">The sequence shown here is derived from an EMBL/GenBank/DDBJ whole genome shotgun (WGS) entry which is preliminary data.</text>
</comment>
<accession>A0ABN9UTV3</accession>